<dbReference type="EMBL" id="AGWK01000042">
    <property type="protein sequence ID" value="EHO68540.1"/>
    <property type="molecule type" value="Genomic_DNA"/>
</dbReference>
<dbReference type="RefSeq" id="WP_006953072.1">
    <property type="nucleotide sequence ID" value="NZ_JH594522.1"/>
</dbReference>
<evidence type="ECO:0000313" key="3">
    <source>
        <dbReference type="Proteomes" id="UP000016023"/>
    </source>
</evidence>
<comment type="caution">
    <text evidence="2">The sequence shown here is derived from an EMBL/GenBank/DDBJ whole genome shotgun (WGS) entry which is preliminary data.</text>
</comment>
<feature type="chain" id="PRO_5003552921" description="Auto-transporter adhesin head GIN domain-containing protein" evidence="1">
    <location>
        <begin position="29"/>
        <end position="390"/>
    </location>
</feature>
<accession>H1Q3U2</accession>
<sequence length="390" mass="42383">MKITNFLASFARVVFALAITLISSSSLISCSDSPNPEPDPDHGGGTINELNIDGSPFRISSAQYNSDKYGKGKYELRLGDFKIKKIVPQSNNPQASAQQEIVLEINAIDNGKQIAMDNSNNEWRFVAPGLECNSGGKLADKGSYMKVTREIGTMKFTIELNVISGGKKVIGKYAGTFKSDKIGSDVQYGFSIDGQNVTSNNIASLPALKKGTISFDASTNTLTLNNADIEGETNHPVINFSKSGVHFTIKFIGKTSIESKRDIAIAAKNDNALTIIGEKNASLELEALNIKFAIIASKDITLKGDKTNIKSESAVRSEKGKISIATKCSFKTSRTDGAIQAYNGIEFDKSSYLIINVEDYKIGKNNENYQTIMDKDGNPLKEVVFIERIN</sequence>
<feature type="signal peptide" evidence="1">
    <location>
        <begin position="1"/>
        <end position="28"/>
    </location>
</feature>
<dbReference type="PROSITE" id="PS51257">
    <property type="entry name" value="PROKAR_LIPOPROTEIN"/>
    <property type="match status" value="1"/>
</dbReference>
<name>H1Q3U2_9BACT</name>
<dbReference type="HOGENOM" id="CLU_707606_0_0_10"/>
<keyword evidence="1" id="KW-0732">Signal</keyword>
<evidence type="ECO:0000313" key="2">
    <source>
        <dbReference type="EMBL" id="EHO68540.1"/>
    </source>
</evidence>
<keyword evidence="3" id="KW-1185">Reference proteome</keyword>
<evidence type="ECO:0008006" key="4">
    <source>
        <dbReference type="Google" id="ProtNLM"/>
    </source>
</evidence>
<dbReference type="Proteomes" id="UP000016023">
    <property type="component" value="Unassembled WGS sequence"/>
</dbReference>
<organism evidence="2 3">
    <name type="scientific">Prevotella micans F0438</name>
    <dbReference type="NCBI Taxonomy" id="883158"/>
    <lineage>
        <taxon>Bacteria</taxon>
        <taxon>Pseudomonadati</taxon>
        <taxon>Bacteroidota</taxon>
        <taxon>Bacteroidia</taxon>
        <taxon>Bacteroidales</taxon>
        <taxon>Prevotellaceae</taxon>
        <taxon>Prevotella</taxon>
    </lineage>
</organism>
<evidence type="ECO:0000256" key="1">
    <source>
        <dbReference type="SAM" id="SignalP"/>
    </source>
</evidence>
<gene>
    <name evidence="2" type="ORF">HMPREF9140_01580</name>
</gene>
<dbReference type="PATRIC" id="fig|883158.3.peg.1582"/>
<reference evidence="2 3" key="1">
    <citation type="submission" date="2011-12" db="EMBL/GenBank/DDBJ databases">
        <title>The Genome Sequence of Prevotella micans F0438.</title>
        <authorList>
            <consortium name="The Broad Institute Genome Sequencing Platform"/>
            <person name="Earl A."/>
            <person name="Ward D."/>
            <person name="Feldgarden M."/>
            <person name="Gevers D."/>
            <person name="Izard J."/>
            <person name="Baranova O.V."/>
            <person name="Blanton J.M."/>
            <person name="Wade W.G."/>
            <person name="Dewhirst F.E."/>
            <person name="Young S.K."/>
            <person name="Zeng Q."/>
            <person name="Gargeya S."/>
            <person name="Fitzgerald M."/>
            <person name="Haas B."/>
            <person name="Abouelleil A."/>
            <person name="Alvarado L."/>
            <person name="Arachchi H.M."/>
            <person name="Berlin A."/>
            <person name="Chapman S.B."/>
            <person name="Gearin G."/>
            <person name="Goldberg J."/>
            <person name="Griggs A."/>
            <person name="Gujja S."/>
            <person name="Hansen M."/>
            <person name="Heiman D."/>
            <person name="Howarth C."/>
            <person name="Larimer J."/>
            <person name="Lui A."/>
            <person name="MacDonald P.J.P."/>
            <person name="McCowen C."/>
            <person name="Montmayeur A."/>
            <person name="Murphy C."/>
            <person name="Neiman D."/>
            <person name="Pearson M."/>
            <person name="Priest M."/>
            <person name="Roberts A."/>
            <person name="Saif S."/>
            <person name="Shea T."/>
            <person name="Sisk P."/>
            <person name="Stolte C."/>
            <person name="Sykes S."/>
            <person name="Wortman J."/>
            <person name="Nusbaum C."/>
            <person name="Birren B."/>
        </authorList>
    </citation>
    <scope>NUCLEOTIDE SEQUENCE [LARGE SCALE GENOMIC DNA]</scope>
    <source>
        <strain evidence="2 3">F0438</strain>
    </source>
</reference>
<proteinExistence type="predicted"/>
<dbReference type="AlphaFoldDB" id="H1Q3U2"/>
<protein>
    <recommendedName>
        <fullName evidence="4">Auto-transporter adhesin head GIN domain-containing protein</fullName>
    </recommendedName>
</protein>
<dbReference type="STRING" id="883158.HMPREF9140_01580"/>